<dbReference type="Proteomes" id="UP000466345">
    <property type="component" value="Unassembled WGS sequence"/>
</dbReference>
<evidence type="ECO:0000313" key="3">
    <source>
        <dbReference type="Proteomes" id="UP000466345"/>
    </source>
</evidence>
<dbReference type="AlphaFoldDB" id="A0A7K0CBM4"/>
<dbReference type="RefSeq" id="WP_153450163.1">
    <property type="nucleotide sequence ID" value="NZ_WEGJ01000002.1"/>
</dbReference>
<sequence>MLNIWITTEFGEEAYRPTEETLRELAATVGGSGGPFLYMIRLGFTEEYTFYMHGKDAGFSLSHGDGISERSSGKAPVDLATAVRVMVGWARQNSGWDEGVDWVQHRSAPAGEPVPDLPADVREDIEGHVREMLRAGFVSRRHVAGYVEERVPGAVSAAQAQEIATRLWDERLAEQASWAGMTDAERIRDLFIAFNDLGIVARENFSCCRECGLSEIRDKSKPTSRGFLFFHTQATERVVDTGRLTLYFGSLDNYSSLDNNGGWEVVDGSDEATTAIGHEITAAIRAAGLTVDWNGSPDAAIEVEGLDWRKRLPF</sequence>
<dbReference type="Pfam" id="PF21831">
    <property type="entry name" value="DUF6891"/>
    <property type="match status" value="1"/>
</dbReference>
<keyword evidence="3" id="KW-1185">Reference proteome</keyword>
<accession>A0A7K0CBM4</accession>
<dbReference type="EMBL" id="WEGJ01000002">
    <property type="protein sequence ID" value="MQY10845.1"/>
    <property type="molecule type" value="Genomic_DNA"/>
</dbReference>
<protein>
    <recommendedName>
        <fullName evidence="1">DUF6891 domain-containing protein</fullName>
    </recommendedName>
</protein>
<gene>
    <name evidence="2" type="ORF">SRB5_09580</name>
</gene>
<comment type="caution">
    <text evidence="2">The sequence shown here is derived from an EMBL/GenBank/DDBJ whole genome shotgun (WGS) entry which is preliminary data.</text>
</comment>
<dbReference type="OrthoDB" id="5515732at2"/>
<proteinExistence type="predicted"/>
<evidence type="ECO:0000259" key="1">
    <source>
        <dbReference type="Pfam" id="PF21831"/>
    </source>
</evidence>
<organism evidence="2 3">
    <name type="scientific">Streptomyces smaragdinus</name>
    <dbReference type="NCBI Taxonomy" id="2585196"/>
    <lineage>
        <taxon>Bacteria</taxon>
        <taxon>Bacillati</taxon>
        <taxon>Actinomycetota</taxon>
        <taxon>Actinomycetes</taxon>
        <taxon>Kitasatosporales</taxon>
        <taxon>Streptomycetaceae</taxon>
        <taxon>Streptomyces</taxon>
    </lineage>
</organism>
<evidence type="ECO:0000313" key="2">
    <source>
        <dbReference type="EMBL" id="MQY10845.1"/>
    </source>
</evidence>
<name>A0A7K0CBM4_9ACTN</name>
<reference evidence="2 3" key="1">
    <citation type="submission" date="2019-10" db="EMBL/GenBank/DDBJ databases">
        <title>Streptomyces smaragdinus sp. nov. and Streptomyces fabii sp. nov., isolated from the gut of fungus growing-termite Macrotermes natalensis.</title>
        <authorList>
            <person name="Schwitalla J."/>
            <person name="Benndorf R."/>
            <person name="Martin K."/>
            <person name="De Beer W."/>
            <person name="Kaster A.-K."/>
            <person name="Vollmers J."/>
            <person name="Poulsen M."/>
            <person name="Beemelmanns C."/>
        </authorList>
    </citation>
    <scope>NUCLEOTIDE SEQUENCE [LARGE SCALE GENOMIC DNA]</scope>
    <source>
        <strain evidence="2 3">RB5</strain>
    </source>
</reference>
<dbReference type="InterPro" id="IPR054186">
    <property type="entry name" value="DUF6891"/>
</dbReference>
<feature type="domain" description="DUF6891" evidence="1">
    <location>
        <begin position="119"/>
        <end position="312"/>
    </location>
</feature>